<comment type="similarity">
    <text evidence="1">Belongs to the protease inhibitor I13 (potato type I serine protease inhibitor) family.</text>
</comment>
<dbReference type="InterPro" id="IPR036354">
    <property type="entry name" value="Prot_inh_pot1_sf"/>
</dbReference>
<dbReference type="Gene3D" id="3.30.10.10">
    <property type="entry name" value="Trypsin Inhibitor V, subunit A"/>
    <property type="match status" value="1"/>
</dbReference>
<accession>A0AAD8T7L7</accession>
<dbReference type="PANTHER" id="PTHR33091:SF79">
    <property type="entry name" value="SUBTILISIN-LIKE PROTEASE FIBRONECTIN TYPE-III DOMAIN-CONTAINING PROTEIN"/>
    <property type="match status" value="1"/>
</dbReference>
<evidence type="ECO:0000256" key="2">
    <source>
        <dbReference type="ARBA" id="ARBA00022690"/>
    </source>
</evidence>
<evidence type="ECO:0000313" key="4">
    <source>
        <dbReference type="EMBL" id="KAK1677600.1"/>
    </source>
</evidence>
<evidence type="ECO:0000256" key="1">
    <source>
        <dbReference type="ARBA" id="ARBA00008210"/>
    </source>
</evidence>
<dbReference type="Proteomes" id="UP001231189">
    <property type="component" value="Unassembled WGS sequence"/>
</dbReference>
<evidence type="ECO:0000313" key="5">
    <source>
        <dbReference type="Proteomes" id="UP001231189"/>
    </source>
</evidence>
<evidence type="ECO:0000256" key="3">
    <source>
        <dbReference type="ARBA" id="ARBA00022900"/>
    </source>
</evidence>
<comment type="caution">
    <text evidence="4">The sequence shown here is derived from an EMBL/GenBank/DDBJ whole genome shotgun (WGS) entry which is preliminary data.</text>
</comment>
<protein>
    <submittedName>
        <fullName evidence="4">Uncharacterized protein</fullName>
    </submittedName>
</protein>
<dbReference type="PROSITE" id="PS00285">
    <property type="entry name" value="POTATO_INHIBITOR"/>
    <property type="match status" value="1"/>
</dbReference>
<keyword evidence="3" id="KW-0722">Serine protease inhibitor</keyword>
<dbReference type="GO" id="GO:0004867">
    <property type="term" value="F:serine-type endopeptidase inhibitor activity"/>
    <property type="evidence" value="ECO:0007669"/>
    <property type="project" value="UniProtKB-KW"/>
</dbReference>
<proteinExistence type="inferred from homology"/>
<dbReference type="SUPFAM" id="SSF54654">
    <property type="entry name" value="CI-2 family of serine protease inhibitors"/>
    <property type="match status" value="1"/>
</dbReference>
<sequence>MSSGKASWPELVGMPATPAVTRINTERPDLTTEVLFVGISPSPPGFDSTRVCVFLDSRDKLGRVAAVPVIG</sequence>
<dbReference type="GO" id="GO:0009611">
    <property type="term" value="P:response to wounding"/>
    <property type="evidence" value="ECO:0007669"/>
    <property type="project" value="InterPro"/>
</dbReference>
<dbReference type="Pfam" id="PF00280">
    <property type="entry name" value="potato_inhibit"/>
    <property type="match status" value="1"/>
</dbReference>
<dbReference type="PANTHER" id="PTHR33091">
    <property type="entry name" value="PROTEIN, PUTATIVE, EXPRESSED-RELATED"/>
    <property type="match status" value="1"/>
</dbReference>
<reference evidence="4" key="1">
    <citation type="submission" date="2023-07" db="EMBL/GenBank/DDBJ databases">
        <title>A chromosome-level genome assembly of Lolium multiflorum.</title>
        <authorList>
            <person name="Chen Y."/>
            <person name="Copetti D."/>
            <person name="Kolliker R."/>
            <person name="Studer B."/>
        </authorList>
    </citation>
    <scope>NUCLEOTIDE SEQUENCE</scope>
    <source>
        <strain evidence="4">02402/16</strain>
        <tissue evidence="4">Leaf</tissue>
    </source>
</reference>
<name>A0AAD8T7L7_LOLMU</name>
<dbReference type="InterPro" id="IPR000864">
    <property type="entry name" value="Prot_inh_pot1"/>
</dbReference>
<keyword evidence="2" id="KW-0646">Protease inhibitor</keyword>
<organism evidence="4 5">
    <name type="scientific">Lolium multiflorum</name>
    <name type="common">Italian ryegrass</name>
    <name type="synonym">Lolium perenne subsp. multiflorum</name>
    <dbReference type="NCBI Taxonomy" id="4521"/>
    <lineage>
        <taxon>Eukaryota</taxon>
        <taxon>Viridiplantae</taxon>
        <taxon>Streptophyta</taxon>
        <taxon>Embryophyta</taxon>
        <taxon>Tracheophyta</taxon>
        <taxon>Spermatophyta</taxon>
        <taxon>Magnoliopsida</taxon>
        <taxon>Liliopsida</taxon>
        <taxon>Poales</taxon>
        <taxon>Poaceae</taxon>
        <taxon>BOP clade</taxon>
        <taxon>Pooideae</taxon>
        <taxon>Poodae</taxon>
        <taxon>Poeae</taxon>
        <taxon>Poeae Chloroplast Group 2 (Poeae type)</taxon>
        <taxon>Loliodinae</taxon>
        <taxon>Loliinae</taxon>
        <taxon>Lolium</taxon>
    </lineage>
</organism>
<dbReference type="EMBL" id="JAUUTY010000002">
    <property type="protein sequence ID" value="KAK1677600.1"/>
    <property type="molecule type" value="Genomic_DNA"/>
</dbReference>
<keyword evidence="5" id="KW-1185">Reference proteome</keyword>
<gene>
    <name evidence="4" type="ORF">QYE76_038448</name>
</gene>
<dbReference type="AlphaFoldDB" id="A0AAD8T7L7"/>